<comment type="subcellular location">
    <subcellularLocation>
        <location evidence="1">Nucleus</location>
    </subcellularLocation>
</comment>
<comment type="similarity">
    <text evidence="7">Belongs to the AP2/ERF transcription factor family. ERF subfamily.</text>
</comment>
<keyword evidence="4" id="KW-0010">Activator</keyword>
<evidence type="ECO:0000256" key="1">
    <source>
        <dbReference type="ARBA" id="ARBA00004123"/>
    </source>
</evidence>
<keyword evidence="9" id="KW-1185">Reference proteome</keyword>
<gene>
    <name evidence="10" type="primary">LOC111012074</name>
</gene>
<dbReference type="Proteomes" id="UP000504603">
    <property type="component" value="Unplaced"/>
</dbReference>
<evidence type="ECO:0000256" key="7">
    <source>
        <dbReference type="ARBA" id="ARBA00024343"/>
    </source>
</evidence>
<dbReference type="InterPro" id="IPR051032">
    <property type="entry name" value="AP2/ERF_TF_ERF_subfamily"/>
</dbReference>
<dbReference type="PRINTS" id="PR00367">
    <property type="entry name" value="ETHRSPELEMNT"/>
</dbReference>
<evidence type="ECO:0000256" key="3">
    <source>
        <dbReference type="ARBA" id="ARBA00023125"/>
    </source>
</evidence>
<dbReference type="InterPro" id="IPR016177">
    <property type="entry name" value="DNA-bd_dom_sf"/>
</dbReference>
<keyword evidence="6" id="KW-0539">Nucleus</keyword>
<sequence length="148" mass="16869">MGRNDDATLSSTYRGVRKRTWGKWAAEIRDPTKKAQIWLGSFDTPEMAAVAYDVAAYFFRGRHARLNFPHLVDLNRLPSPRSSSVEHIREAVREALQAMWPTSPGSEASSIAPLTVSLSQQEIEAMRQYPMYSPDVQMPEFGQEEQYF</sequence>
<evidence type="ECO:0000256" key="2">
    <source>
        <dbReference type="ARBA" id="ARBA00023015"/>
    </source>
</evidence>
<keyword evidence="3" id="KW-0238">DNA-binding</keyword>
<dbReference type="RefSeq" id="XP_022141789.1">
    <property type="nucleotide sequence ID" value="XM_022286097.1"/>
</dbReference>
<name>A0A6J1CJT4_MOMCH</name>
<dbReference type="GO" id="GO:0003700">
    <property type="term" value="F:DNA-binding transcription factor activity"/>
    <property type="evidence" value="ECO:0007669"/>
    <property type="project" value="InterPro"/>
</dbReference>
<evidence type="ECO:0000256" key="5">
    <source>
        <dbReference type="ARBA" id="ARBA00023163"/>
    </source>
</evidence>
<dbReference type="KEGG" id="mcha:111012074"/>
<evidence type="ECO:0000313" key="9">
    <source>
        <dbReference type="Proteomes" id="UP000504603"/>
    </source>
</evidence>
<dbReference type="GO" id="GO:0003677">
    <property type="term" value="F:DNA binding"/>
    <property type="evidence" value="ECO:0007669"/>
    <property type="project" value="UniProtKB-KW"/>
</dbReference>
<reference evidence="10" key="1">
    <citation type="submission" date="2025-08" db="UniProtKB">
        <authorList>
            <consortium name="RefSeq"/>
        </authorList>
    </citation>
    <scope>IDENTIFICATION</scope>
    <source>
        <strain evidence="10">OHB3-1</strain>
    </source>
</reference>
<dbReference type="GeneID" id="111012074"/>
<dbReference type="SMART" id="SM00380">
    <property type="entry name" value="AP2"/>
    <property type="match status" value="1"/>
</dbReference>
<dbReference type="OrthoDB" id="1932364at2759"/>
<dbReference type="PROSITE" id="PS51032">
    <property type="entry name" value="AP2_ERF"/>
    <property type="match status" value="1"/>
</dbReference>
<dbReference type="SUPFAM" id="SSF54171">
    <property type="entry name" value="DNA-binding domain"/>
    <property type="match status" value="1"/>
</dbReference>
<proteinExistence type="inferred from homology"/>
<dbReference type="AlphaFoldDB" id="A0A6J1CJT4"/>
<evidence type="ECO:0000259" key="8">
    <source>
        <dbReference type="PROSITE" id="PS51032"/>
    </source>
</evidence>
<dbReference type="CDD" id="cd00018">
    <property type="entry name" value="AP2"/>
    <property type="match status" value="1"/>
</dbReference>
<evidence type="ECO:0000313" key="10">
    <source>
        <dbReference type="RefSeq" id="XP_022141789.1"/>
    </source>
</evidence>
<dbReference type="InterPro" id="IPR036955">
    <property type="entry name" value="AP2/ERF_dom_sf"/>
</dbReference>
<dbReference type="Gene3D" id="3.30.730.10">
    <property type="entry name" value="AP2/ERF domain"/>
    <property type="match status" value="1"/>
</dbReference>
<keyword evidence="2" id="KW-0805">Transcription regulation</keyword>
<keyword evidence="5" id="KW-0804">Transcription</keyword>
<dbReference type="PANTHER" id="PTHR31985:SF111">
    <property type="entry name" value="ETHYLENE-RESPONSIVE TRANSCRIPTION FACTOR ERF021"/>
    <property type="match status" value="1"/>
</dbReference>
<accession>A0A6J1CJT4</accession>
<feature type="domain" description="AP2/ERF" evidence="8">
    <location>
        <begin position="12"/>
        <end position="69"/>
    </location>
</feature>
<dbReference type="GO" id="GO:0005634">
    <property type="term" value="C:nucleus"/>
    <property type="evidence" value="ECO:0007669"/>
    <property type="project" value="UniProtKB-SubCell"/>
</dbReference>
<evidence type="ECO:0000256" key="4">
    <source>
        <dbReference type="ARBA" id="ARBA00023159"/>
    </source>
</evidence>
<dbReference type="FunFam" id="3.30.730.10:FF:000001">
    <property type="entry name" value="Ethylene-responsive transcription factor 2"/>
    <property type="match status" value="1"/>
</dbReference>
<dbReference type="PANTHER" id="PTHR31985">
    <property type="entry name" value="ETHYLENE-RESPONSIVE TRANSCRIPTION FACTOR ERF042-RELATED"/>
    <property type="match status" value="1"/>
</dbReference>
<evidence type="ECO:0000256" key="6">
    <source>
        <dbReference type="ARBA" id="ARBA00023242"/>
    </source>
</evidence>
<organism evidence="9 10">
    <name type="scientific">Momordica charantia</name>
    <name type="common">Bitter gourd</name>
    <name type="synonym">Balsam pear</name>
    <dbReference type="NCBI Taxonomy" id="3673"/>
    <lineage>
        <taxon>Eukaryota</taxon>
        <taxon>Viridiplantae</taxon>
        <taxon>Streptophyta</taxon>
        <taxon>Embryophyta</taxon>
        <taxon>Tracheophyta</taxon>
        <taxon>Spermatophyta</taxon>
        <taxon>Magnoliopsida</taxon>
        <taxon>eudicotyledons</taxon>
        <taxon>Gunneridae</taxon>
        <taxon>Pentapetalae</taxon>
        <taxon>rosids</taxon>
        <taxon>fabids</taxon>
        <taxon>Cucurbitales</taxon>
        <taxon>Cucurbitaceae</taxon>
        <taxon>Momordiceae</taxon>
        <taxon>Momordica</taxon>
    </lineage>
</organism>
<dbReference type="Pfam" id="PF00847">
    <property type="entry name" value="AP2"/>
    <property type="match status" value="1"/>
</dbReference>
<dbReference type="InterPro" id="IPR001471">
    <property type="entry name" value="AP2/ERF_dom"/>
</dbReference>
<protein>
    <submittedName>
        <fullName evidence="10">Ethylene-responsive transcription factor ERF021-like</fullName>
    </submittedName>
</protein>